<accession>A0A915AK39</accession>
<keyword evidence="1" id="KW-1185">Reference proteome</keyword>
<name>A0A915AK39_PARUN</name>
<dbReference type="Proteomes" id="UP000887569">
    <property type="component" value="Unplaced"/>
</dbReference>
<dbReference type="AlphaFoldDB" id="A0A915AK39"/>
<protein>
    <submittedName>
        <fullName evidence="2">Uncharacterized protein</fullName>
    </submittedName>
</protein>
<proteinExistence type="predicted"/>
<sequence length="90" mass="10335">MLLVVQVWTIPLSSRCSSNQFALHPLYQHCCNMKKIVQKSISRFIRVIAFLVLINIRIYAHIPLCNHGVAIMLCHVAIKGVWDAQEKCLF</sequence>
<dbReference type="WBParaSite" id="PgR010_g108_t01">
    <property type="protein sequence ID" value="PgR010_g108_t01"/>
    <property type="gene ID" value="PgR010_g108"/>
</dbReference>
<evidence type="ECO:0000313" key="2">
    <source>
        <dbReference type="WBParaSite" id="PgR010_g108_t01"/>
    </source>
</evidence>
<evidence type="ECO:0000313" key="1">
    <source>
        <dbReference type="Proteomes" id="UP000887569"/>
    </source>
</evidence>
<reference evidence="2" key="1">
    <citation type="submission" date="2022-11" db="UniProtKB">
        <authorList>
            <consortium name="WormBaseParasite"/>
        </authorList>
    </citation>
    <scope>IDENTIFICATION</scope>
</reference>
<organism evidence="1 2">
    <name type="scientific">Parascaris univalens</name>
    <name type="common">Nematode worm</name>
    <dbReference type="NCBI Taxonomy" id="6257"/>
    <lineage>
        <taxon>Eukaryota</taxon>
        <taxon>Metazoa</taxon>
        <taxon>Ecdysozoa</taxon>
        <taxon>Nematoda</taxon>
        <taxon>Chromadorea</taxon>
        <taxon>Rhabditida</taxon>
        <taxon>Spirurina</taxon>
        <taxon>Ascaridomorpha</taxon>
        <taxon>Ascaridoidea</taxon>
        <taxon>Ascarididae</taxon>
        <taxon>Parascaris</taxon>
    </lineage>
</organism>